<comment type="similarity">
    <text evidence="1">Belongs to the NAD(P)-dependent epimerase/dehydratase family. SDR39U1 subfamily.</text>
</comment>
<sequence>MKILLTGGTGFIGQALIKLLSPSHEIVVLTRNVNNARRVIPSVACIETLDNLDNLDGFQAVINLAGEPIVGKRWSDAQKHRLCHSRWDLTAKLAGLIKASQTPPQVFISASAIGFYGIHDTTPLTETAKPNPDFAHDLCAKWENLALQADGEQTRVCIARIGIVLGANGGALAKMLPAFKLGLGGPIGHGEQGMSWIHLDDLLGLIRFMLETESARGVYNATAPVPVSNKTFTQTLGKVLHRPAFLPAPAFALKCILGESAMLLTEGQYVVPSKATIEGFEFEFSQLEPALEDILA</sequence>
<name>A0ABT0ND71_9GAMM</name>
<dbReference type="InterPro" id="IPR013549">
    <property type="entry name" value="DUF1731"/>
</dbReference>
<evidence type="ECO:0000313" key="4">
    <source>
        <dbReference type="EMBL" id="MCL2915727.1"/>
    </source>
</evidence>
<dbReference type="RefSeq" id="WP_249250290.1">
    <property type="nucleotide sequence ID" value="NZ_JAKIKT010000008.1"/>
</dbReference>
<keyword evidence="5" id="KW-1185">Reference proteome</keyword>
<reference evidence="4 5" key="1">
    <citation type="submission" date="2022-01" db="EMBL/GenBank/DDBJ databases">
        <title>Whole genome-based taxonomy of the Shewanellaceae.</title>
        <authorList>
            <person name="Martin-Rodriguez A.J."/>
        </authorList>
    </citation>
    <scope>NUCLEOTIDE SEQUENCE [LARGE SCALE GENOMIC DNA]</scope>
    <source>
        <strain evidence="4 5">DSM 21332</strain>
    </source>
</reference>
<dbReference type="SUPFAM" id="SSF51735">
    <property type="entry name" value="NAD(P)-binding Rossmann-fold domains"/>
    <property type="match status" value="1"/>
</dbReference>
<dbReference type="CDD" id="cd05242">
    <property type="entry name" value="SDR_a8"/>
    <property type="match status" value="1"/>
</dbReference>
<proteinExistence type="inferred from homology"/>
<dbReference type="Proteomes" id="UP001202831">
    <property type="component" value="Unassembled WGS sequence"/>
</dbReference>
<dbReference type="InterPro" id="IPR010099">
    <property type="entry name" value="SDR39U1"/>
</dbReference>
<protein>
    <submittedName>
        <fullName evidence="4">TIGR01777 family oxidoreductase</fullName>
    </submittedName>
</protein>
<evidence type="ECO:0000313" key="5">
    <source>
        <dbReference type="Proteomes" id="UP001202831"/>
    </source>
</evidence>
<dbReference type="InterPro" id="IPR001509">
    <property type="entry name" value="Epimerase_deHydtase"/>
</dbReference>
<dbReference type="Pfam" id="PF01370">
    <property type="entry name" value="Epimerase"/>
    <property type="match status" value="1"/>
</dbReference>
<organism evidence="4 5">
    <name type="scientific">Shewanella corallii</name>
    <dbReference type="NCBI Taxonomy" id="560080"/>
    <lineage>
        <taxon>Bacteria</taxon>
        <taxon>Pseudomonadati</taxon>
        <taxon>Pseudomonadota</taxon>
        <taxon>Gammaproteobacteria</taxon>
        <taxon>Alteromonadales</taxon>
        <taxon>Shewanellaceae</taxon>
        <taxon>Shewanella</taxon>
    </lineage>
</organism>
<comment type="caution">
    <text evidence="4">The sequence shown here is derived from an EMBL/GenBank/DDBJ whole genome shotgun (WGS) entry which is preliminary data.</text>
</comment>
<dbReference type="NCBIfam" id="TIGR01777">
    <property type="entry name" value="yfcH"/>
    <property type="match status" value="1"/>
</dbReference>
<feature type="domain" description="DUF1731" evidence="3">
    <location>
        <begin position="248"/>
        <end position="294"/>
    </location>
</feature>
<dbReference type="InterPro" id="IPR036291">
    <property type="entry name" value="NAD(P)-bd_dom_sf"/>
</dbReference>
<evidence type="ECO:0000256" key="1">
    <source>
        <dbReference type="ARBA" id="ARBA00009353"/>
    </source>
</evidence>
<dbReference type="Gene3D" id="3.40.50.720">
    <property type="entry name" value="NAD(P)-binding Rossmann-like Domain"/>
    <property type="match status" value="1"/>
</dbReference>
<evidence type="ECO:0000259" key="2">
    <source>
        <dbReference type="Pfam" id="PF01370"/>
    </source>
</evidence>
<feature type="domain" description="NAD-dependent epimerase/dehydratase" evidence="2">
    <location>
        <begin position="3"/>
        <end position="220"/>
    </location>
</feature>
<dbReference type="Pfam" id="PF08338">
    <property type="entry name" value="DUF1731"/>
    <property type="match status" value="1"/>
</dbReference>
<dbReference type="PANTHER" id="PTHR11092:SF0">
    <property type="entry name" value="EPIMERASE FAMILY PROTEIN SDR39U1"/>
    <property type="match status" value="1"/>
</dbReference>
<dbReference type="PANTHER" id="PTHR11092">
    <property type="entry name" value="SUGAR NUCLEOTIDE EPIMERASE RELATED"/>
    <property type="match status" value="1"/>
</dbReference>
<gene>
    <name evidence="4" type="ORF">L2725_18390</name>
</gene>
<evidence type="ECO:0000259" key="3">
    <source>
        <dbReference type="Pfam" id="PF08338"/>
    </source>
</evidence>
<accession>A0ABT0ND71</accession>
<dbReference type="EMBL" id="JAKIKT010000008">
    <property type="protein sequence ID" value="MCL2915727.1"/>
    <property type="molecule type" value="Genomic_DNA"/>
</dbReference>